<gene>
    <name evidence="2" type="ORF">TGGT1_408980</name>
</gene>
<evidence type="ECO:0000313" key="2">
    <source>
        <dbReference type="EMBL" id="EPR62828.1"/>
    </source>
</evidence>
<accession>S7WEK9</accession>
<dbReference type="VEuPathDB" id="ToxoDB:TGGT1_408980"/>
<evidence type="ECO:0000313" key="3">
    <source>
        <dbReference type="Proteomes" id="UP000005641"/>
    </source>
</evidence>
<proteinExistence type="predicted"/>
<feature type="compositionally biased region" description="Basic and acidic residues" evidence="1">
    <location>
        <begin position="125"/>
        <end position="138"/>
    </location>
</feature>
<feature type="compositionally biased region" description="Basic and acidic residues" evidence="1">
    <location>
        <begin position="177"/>
        <end position="190"/>
    </location>
</feature>
<feature type="region of interest" description="Disordered" evidence="1">
    <location>
        <begin position="1"/>
        <end position="31"/>
    </location>
</feature>
<dbReference type="Proteomes" id="UP000005641">
    <property type="component" value="Unassembled WGS sequence"/>
</dbReference>
<dbReference type="EMBL" id="AAQM03000090">
    <property type="protein sequence ID" value="EPR62828.1"/>
    <property type="molecule type" value="Genomic_DNA"/>
</dbReference>
<comment type="caution">
    <text evidence="2">The sequence shown here is derived from an EMBL/GenBank/DDBJ whole genome shotgun (WGS) entry which is preliminary data.</text>
</comment>
<reference evidence="2 3" key="2">
    <citation type="submission" date="2013-05" db="EMBL/GenBank/DDBJ databases">
        <authorList>
            <person name="Sibley D."/>
            <person name="Venepally P."/>
            <person name="Karamycheva S."/>
            <person name="Hadjithomas M."/>
            <person name="Khan A."/>
            <person name="Brunk B."/>
            <person name="Roos D."/>
            <person name="Caler E."/>
            <person name="Lorenzi H."/>
        </authorList>
    </citation>
    <scope>NUCLEOTIDE SEQUENCE [LARGE SCALE GENOMIC DNA]</scope>
    <source>
        <strain evidence="2 3">GT1</strain>
    </source>
</reference>
<organism evidence="2 3">
    <name type="scientific">Toxoplasma gondii (strain ATCC 50853 / GT1)</name>
    <dbReference type="NCBI Taxonomy" id="507601"/>
    <lineage>
        <taxon>Eukaryota</taxon>
        <taxon>Sar</taxon>
        <taxon>Alveolata</taxon>
        <taxon>Apicomplexa</taxon>
        <taxon>Conoidasida</taxon>
        <taxon>Coccidia</taxon>
        <taxon>Eucoccidiorida</taxon>
        <taxon>Eimeriorina</taxon>
        <taxon>Sarcocystidae</taxon>
        <taxon>Toxoplasma</taxon>
    </lineage>
</organism>
<feature type="region of interest" description="Disordered" evidence="1">
    <location>
        <begin position="64"/>
        <end position="85"/>
    </location>
</feature>
<protein>
    <submittedName>
        <fullName evidence="2">Uncharacterized protein</fullName>
    </submittedName>
</protein>
<evidence type="ECO:0000256" key="1">
    <source>
        <dbReference type="SAM" id="MobiDB-lite"/>
    </source>
</evidence>
<dbReference type="AlphaFoldDB" id="S7WEK9"/>
<feature type="region of interest" description="Disordered" evidence="1">
    <location>
        <begin position="125"/>
        <end position="190"/>
    </location>
</feature>
<reference evidence="2 3" key="1">
    <citation type="submission" date="2006-05" db="EMBL/GenBank/DDBJ databases">
        <authorList>
            <person name="Paulsen I."/>
        </authorList>
    </citation>
    <scope>NUCLEOTIDE SEQUENCE [LARGE SCALE GENOMIC DNA]</scope>
    <source>
        <strain evidence="2 3">GT1</strain>
    </source>
</reference>
<name>S7WEK9_TOXGG</name>
<sequence length="190" mass="21406">MTARNGGGKRQEKESTPGSARNKGVRLSRQIQAPAGDAAFFQRTFKEFQRRLFRWTTSQTDCVGAEKEFPNAPEGGGGQQLSGHPSLEASLEFCGEAERRPGQFQRRSRFHPVRKKWLAAEREGQILHVKNAFEKPTRLEAGGDAWKGQDEEEQEESEGEQEAEEKAAEEDDDERGEEVGGDRQREDENN</sequence>
<feature type="compositionally biased region" description="Acidic residues" evidence="1">
    <location>
        <begin position="150"/>
        <end position="176"/>
    </location>
</feature>